<accession>A0A1S2NGX1</accession>
<keyword evidence="1" id="KW-0812">Transmembrane</keyword>
<dbReference type="AlphaFoldDB" id="A0A1S2NGX1"/>
<dbReference type="EMBL" id="JRYB01000001">
    <property type="protein sequence ID" value="OIJ44030.1"/>
    <property type="molecule type" value="Genomic_DNA"/>
</dbReference>
<evidence type="ECO:0000313" key="4">
    <source>
        <dbReference type="Proteomes" id="UP000180246"/>
    </source>
</evidence>
<feature type="transmembrane region" description="Helical" evidence="1">
    <location>
        <begin position="32"/>
        <end position="51"/>
    </location>
</feature>
<evidence type="ECO:0000259" key="2">
    <source>
        <dbReference type="Pfam" id="PF00561"/>
    </source>
</evidence>
<dbReference type="PANTHER" id="PTHR47909">
    <property type="entry name" value="ALPHA/BETA-HYDROLASES SUPERFAMILY PROTEIN"/>
    <property type="match status" value="1"/>
</dbReference>
<dbReference type="Gene3D" id="3.40.50.1820">
    <property type="entry name" value="alpha/beta hydrolase"/>
    <property type="match status" value="1"/>
</dbReference>
<dbReference type="Pfam" id="PF00561">
    <property type="entry name" value="Abhydrolase_1"/>
    <property type="match status" value="1"/>
</dbReference>
<proteinExistence type="predicted"/>
<organism evidence="3 4">
    <name type="scientific">Massilia timonae</name>
    <dbReference type="NCBI Taxonomy" id="47229"/>
    <lineage>
        <taxon>Bacteria</taxon>
        <taxon>Pseudomonadati</taxon>
        <taxon>Pseudomonadota</taxon>
        <taxon>Betaproteobacteria</taxon>
        <taxon>Burkholderiales</taxon>
        <taxon>Oxalobacteraceae</taxon>
        <taxon>Telluria group</taxon>
        <taxon>Massilia</taxon>
    </lineage>
</organism>
<dbReference type="InterPro" id="IPR000073">
    <property type="entry name" value="AB_hydrolase_1"/>
</dbReference>
<dbReference type="SUPFAM" id="SSF53474">
    <property type="entry name" value="alpha/beta-Hydrolases"/>
    <property type="match status" value="1"/>
</dbReference>
<dbReference type="RefSeq" id="WP_071363372.1">
    <property type="nucleotide sequence ID" value="NZ_JRYB01000001.1"/>
</dbReference>
<name>A0A1S2NGX1_9BURK</name>
<keyword evidence="1" id="KW-0472">Membrane</keyword>
<keyword evidence="1" id="KW-1133">Transmembrane helix</keyword>
<dbReference type="PANTHER" id="PTHR47909:SF2">
    <property type="entry name" value="GPI INOSITOL-DEACYLASE"/>
    <property type="match status" value="1"/>
</dbReference>
<dbReference type="InterPro" id="IPR029058">
    <property type="entry name" value="AB_hydrolase_fold"/>
</dbReference>
<feature type="domain" description="AB hydrolase-1" evidence="2">
    <location>
        <begin position="112"/>
        <end position="211"/>
    </location>
</feature>
<reference evidence="3 4" key="1">
    <citation type="submission" date="2014-10" db="EMBL/GenBank/DDBJ databases">
        <authorList>
            <person name="Seo M.-J."/>
            <person name="Seok Y.J."/>
            <person name="Cha I.-T."/>
        </authorList>
    </citation>
    <scope>NUCLEOTIDE SEQUENCE [LARGE SCALE GENOMIC DNA]</scope>
    <source>
        <strain evidence="3 4">NEU</strain>
    </source>
</reference>
<evidence type="ECO:0000313" key="3">
    <source>
        <dbReference type="EMBL" id="OIJ44030.1"/>
    </source>
</evidence>
<sequence length="324" mass="34121">MSSRTLLRLILLAQALAALAIGAAGMRWLGLGGWQAAALGLGSVALVRLLINANNFLLAARAASPTPPAFRVAPGAALRMFWEEFSTSMLMTSWHMPRARAYTRIHPGGAAPPVLLVHGYGCNSGYWDHLAPLLDAARISHTTLDLEPLTGDIDGYAARIEEAAQRLCAQAGAAQLVVVAHSMGGLAARAWMRTHGAQRVARLVTIGTPHHGTCLAAFGLGINAGQMRRMGVAGPECAWLAALAAGEAPEVRARIVSIYSHHDNIIAPQASSELPGARNLALGGVGHVALGRNPRVLAMVMREIEALRSDRVAPAATHHRHGIP</sequence>
<gene>
    <name evidence="3" type="ORF">LO55_4820</name>
</gene>
<protein>
    <submittedName>
        <fullName evidence="3">PGAP1-like family protein</fullName>
    </submittedName>
</protein>
<dbReference type="Proteomes" id="UP000180246">
    <property type="component" value="Unassembled WGS sequence"/>
</dbReference>
<evidence type="ECO:0000256" key="1">
    <source>
        <dbReference type="SAM" id="Phobius"/>
    </source>
</evidence>
<comment type="caution">
    <text evidence="3">The sequence shown here is derived from an EMBL/GenBank/DDBJ whole genome shotgun (WGS) entry which is preliminary data.</text>
</comment>